<protein>
    <recommendedName>
        <fullName evidence="2">protein-tyrosine-phosphatase</fullName>
        <ecNumber evidence="2">3.1.3.48</ecNumber>
    </recommendedName>
</protein>
<gene>
    <name evidence="8" type="ORF">IV53_GL000752</name>
</gene>
<dbReference type="EC" id="3.1.3.48" evidence="2"/>
<dbReference type="PRINTS" id="PR00719">
    <property type="entry name" value="LMWPTPASE"/>
</dbReference>
<dbReference type="eggNOG" id="COG0394">
    <property type="taxonomic scope" value="Bacteria"/>
</dbReference>
<keyword evidence="9" id="KW-1185">Reference proteome</keyword>
<dbReference type="PATRIC" id="fig|1122146.4.peg.782"/>
<organism evidence="8 9">
    <name type="scientific">Ligilactobacillus ceti DSM 22408</name>
    <dbReference type="NCBI Taxonomy" id="1122146"/>
    <lineage>
        <taxon>Bacteria</taxon>
        <taxon>Bacillati</taxon>
        <taxon>Bacillota</taxon>
        <taxon>Bacilli</taxon>
        <taxon>Lactobacillales</taxon>
        <taxon>Lactobacillaceae</taxon>
        <taxon>Ligilactobacillus</taxon>
    </lineage>
</organism>
<dbReference type="SMART" id="SM00226">
    <property type="entry name" value="LMWPc"/>
    <property type="match status" value="1"/>
</dbReference>
<evidence type="ECO:0000256" key="6">
    <source>
        <dbReference type="PIRSR" id="PIRSR617867-1"/>
    </source>
</evidence>
<dbReference type="Proteomes" id="UP000051500">
    <property type="component" value="Unassembled WGS sequence"/>
</dbReference>
<keyword evidence="4" id="KW-0904">Protein phosphatase</keyword>
<dbReference type="InterPro" id="IPR023485">
    <property type="entry name" value="Ptyr_pPase"/>
</dbReference>
<evidence type="ECO:0000259" key="7">
    <source>
        <dbReference type="SMART" id="SM00226"/>
    </source>
</evidence>
<feature type="domain" description="Phosphotyrosine protein phosphatase I" evidence="7">
    <location>
        <begin position="2"/>
        <end position="147"/>
    </location>
</feature>
<dbReference type="EMBL" id="JQBZ01000025">
    <property type="protein sequence ID" value="KRN88784.1"/>
    <property type="molecule type" value="Genomic_DNA"/>
</dbReference>
<evidence type="ECO:0000313" key="8">
    <source>
        <dbReference type="EMBL" id="KRN88784.1"/>
    </source>
</evidence>
<dbReference type="STRING" id="1122146.IV53_GL000752"/>
<dbReference type="AlphaFoldDB" id="A0A0R2KHD0"/>
<evidence type="ECO:0000256" key="2">
    <source>
        <dbReference type="ARBA" id="ARBA00013064"/>
    </source>
</evidence>
<dbReference type="OrthoDB" id="9784339at2"/>
<dbReference type="InterPro" id="IPR050438">
    <property type="entry name" value="LMW_PTPase"/>
</dbReference>
<dbReference type="PANTHER" id="PTHR11717">
    <property type="entry name" value="LOW MOLECULAR WEIGHT PROTEIN TYROSINE PHOSPHATASE"/>
    <property type="match status" value="1"/>
</dbReference>
<comment type="caution">
    <text evidence="8">The sequence shown here is derived from an EMBL/GenBank/DDBJ whole genome shotgun (WGS) entry which is preliminary data.</text>
</comment>
<dbReference type="InterPro" id="IPR017867">
    <property type="entry name" value="Tyr_phospatase_low_mol_wt"/>
</dbReference>
<evidence type="ECO:0000256" key="4">
    <source>
        <dbReference type="ARBA" id="ARBA00022912"/>
    </source>
</evidence>
<dbReference type="Pfam" id="PF01451">
    <property type="entry name" value="LMWPc"/>
    <property type="match status" value="1"/>
</dbReference>
<proteinExistence type="inferred from homology"/>
<evidence type="ECO:0000256" key="5">
    <source>
        <dbReference type="ARBA" id="ARBA00051722"/>
    </source>
</evidence>
<sequence>MKKILMICHGNICRSPMAEFVMKDAVEKRGLSAEYQIDSAATSTEEIGNDIYPPAQSKLREKGIAFEHRGARQITRQDYADYDLLIGMDEANRRNITRMMGGDPDHKVYLLLDFTADPHPISDPWYNGDFETTYQEVQAGVAGLIKMLEK</sequence>
<reference evidence="8 9" key="1">
    <citation type="journal article" date="2015" name="Genome Announc.">
        <title>Expanding the biotechnology potential of lactobacilli through comparative genomics of 213 strains and associated genera.</title>
        <authorList>
            <person name="Sun Z."/>
            <person name="Harris H.M."/>
            <person name="McCann A."/>
            <person name="Guo C."/>
            <person name="Argimon S."/>
            <person name="Zhang W."/>
            <person name="Yang X."/>
            <person name="Jeffery I.B."/>
            <person name="Cooney J.C."/>
            <person name="Kagawa T.F."/>
            <person name="Liu W."/>
            <person name="Song Y."/>
            <person name="Salvetti E."/>
            <person name="Wrobel A."/>
            <person name="Rasinkangas P."/>
            <person name="Parkhill J."/>
            <person name="Rea M.C."/>
            <person name="O'Sullivan O."/>
            <person name="Ritari J."/>
            <person name="Douillard F.P."/>
            <person name="Paul Ross R."/>
            <person name="Yang R."/>
            <person name="Briner A.E."/>
            <person name="Felis G.E."/>
            <person name="de Vos W.M."/>
            <person name="Barrangou R."/>
            <person name="Klaenhammer T.R."/>
            <person name="Caufield P.W."/>
            <person name="Cui Y."/>
            <person name="Zhang H."/>
            <person name="O'Toole P.W."/>
        </authorList>
    </citation>
    <scope>NUCLEOTIDE SEQUENCE [LARGE SCALE GENOMIC DNA]</scope>
    <source>
        <strain evidence="8 9">DSM 22408</strain>
    </source>
</reference>
<dbReference type="PANTHER" id="PTHR11717:SF7">
    <property type="entry name" value="LOW MOLECULAR WEIGHT PHOSPHOTYROSINE PROTEIN PHOSPHATASE"/>
    <property type="match status" value="1"/>
</dbReference>
<comment type="catalytic activity">
    <reaction evidence="5">
        <text>O-phospho-L-tyrosyl-[protein] + H2O = L-tyrosyl-[protein] + phosphate</text>
        <dbReference type="Rhea" id="RHEA:10684"/>
        <dbReference type="Rhea" id="RHEA-COMP:10136"/>
        <dbReference type="Rhea" id="RHEA-COMP:20101"/>
        <dbReference type="ChEBI" id="CHEBI:15377"/>
        <dbReference type="ChEBI" id="CHEBI:43474"/>
        <dbReference type="ChEBI" id="CHEBI:46858"/>
        <dbReference type="ChEBI" id="CHEBI:61978"/>
        <dbReference type="EC" id="3.1.3.48"/>
    </reaction>
</comment>
<feature type="active site" evidence="6">
    <location>
        <position position="14"/>
    </location>
</feature>
<dbReference type="SUPFAM" id="SSF52788">
    <property type="entry name" value="Phosphotyrosine protein phosphatases I"/>
    <property type="match status" value="1"/>
</dbReference>
<feature type="active site" description="Proton donor" evidence="6">
    <location>
        <position position="123"/>
    </location>
</feature>
<accession>A0A0R2KHD0</accession>
<feature type="active site" description="Nucleophile" evidence="6">
    <location>
        <position position="8"/>
    </location>
</feature>
<evidence type="ECO:0000256" key="1">
    <source>
        <dbReference type="ARBA" id="ARBA00011063"/>
    </source>
</evidence>
<dbReference type="RefSeq" id="WP_027107192.1">
    <property type="nucleotide sequence ID" value="NZ_JQBZ01000025.1"/>
</dbReference>
<evidence type="ECO:0000313" key="9">
    <source>
        <dbReference type="Proteomes" id="UP000051500"/>
    </source>
</evidence>
<dbReference type="GO" id="GO:0004725">
    <property type="term" value="F:protein tyrosine phosphatase activity"/>
    <property type="evidence" value="ECO:0007669"/>
    <property type="project" value="UniProtKB-EC"/>
</dbReference>
<dbReference type="CDD" id="cd16343">
    <property type="entry name" value="LMWPTP"/>
    <property type="match status" value="1"/>
</dbReference>
<name>A0A0R2KHD0_9LACO</name>
<dbReference type="Gene3D" id="3.40.50.2300">
    <property type="match status" value="1"/>
</dbReference>
<evidence type="ECO:0000256" key="3">
    <source>
        <dbReference type="ARBA" id="ARBA00022801"/>
    </source>
</evidence>
<comment type="similarity">
    <text evidence="1">Belongs to the low molecular weight phosphotyrosine protein phosphatase family.</text>
</comment>
<keyword evidence="3" id="KW-0378">Hydrolase</keyword>
<dbReference type="InterPro" id="IPR036196">
    <property type="entry name" value="Ptyr_pPase_sf"/>
</dbReference>